<organism evidence="6 7">
    <name type="scientific">Thermomonospora umbrina</name>
    <dbReference type="NCBI Taxonomy" id="111806"/>
    <lineage>
        <taxon>Bacteria</taxon>
        <taxon>Bacillati</taxon>
        <taxon>Actinomycetota</taxon>
        <taxon>Actinomycetes</taxon>
        <taxon>Streptosporangiales</taxon>
        <taxon>Thermomonosporaceae</taxon>
        <taxon>Thermomonospora</taxon>
    </lineage>
</organism>
<protein>
    <submittedName>
        <fullName evidence="6">Small secreted domain DUF320</fullName>
    </submittedName>
</protein>
<dbReference type="Proteomes" id="UP000256661">
    <property type="component" value="Unassembled WGS sequence"/>
</dbReference>
<reference evidence="6 7" key="1">
    <citation type="submission" date="2018-08" db="EMBL/GenBank/DDBJ databases">
        <title>Sequencing the genomes of 1000 actinobacteria strains.</title>
        <authorList>
            <person name="Klenk H.-P."/>
        </authorList>
    </citation>
    <scope>NUCLEOTIDE SEQUENCE [LARGE SCALE GENOMIC DNA]</scope>
    <source>
        <strain evidence="6 7">DSM 43927</strain>
    </source>
</reference>
<keyword evidence="4" id="KW-0732">Signal</keyword>
<evidence type="ECO:0000256" key="3">
    <source>
        <dbReference type="ARBA" id="ARBA00023087"/>
    </source>
</evidence>
<evidence type="ECO:0000256" key="4">
    <source>
        <dbReference type="SAM" id="SignalP"/>
    </source>
</evidence>
<feature type="signal peptide" evidence="4">
    <location>
        <begin position="1"/>
        <end position="21"/>
    </location>
</feature>
<gene>
    <name evidence="6" type="ORF">DFJ69_1280</name>
</gene>
<comment type="caution">
    <text evidence="6">The sequence shown here is derived from an EMBL/GenBank/DDBJ whole genome shotgun (WGS) entry which is preliminary data.</text>
</comment>
<evidence type="ECO:0000259" key="5">
    <source>
        <dbReference type="Pfam" id="PF03777"/>
    </source>
</evidence>
<evidence type="ECO:0000313" key="6">
    <source>
        <dbReference type="EMBL" id="REE95866.1"/>
    </source>
</evidence>
<keyword evidence="1" id="KW-0964">Secreted</keyword>
<keyword evidence="3" id="KW-0034">Amyloid</keyword>
<keyword evidence="1" id="KW-0134">Cell wall</keyword>
<dbReference type="Pfam" id="PF03777">
    <property type="entry name" value="ChpA-C"/>
    <property type="match status" value="1"/>
</dbReference>
<keyword evidence="2" id="KW-0130">Cell adhesion</keyword>
<sequence length="77" mass="7685">MLKRITVCCLLALSVAPVALAAPAGADVTTKDDGRVLSDTLVIAPVSAPVNVCGNATSTTSPAKAHCHGDAEVEIAD</sequence>
<keyword evidence="7" id="KW-1185">Reference proteome</keyword>
<accession>A0A3D9SIY1</accession>
<dbReference type="AlphaFoldDB" id="A0A3D9SIY1"/>
<feature type="chain" id="PRO_5017537364" evidence="4">
    <location>
        <begin position="22"/>
        <end position="77"/>
    </location>
</feature>
<proteinExistence type="predicted"/>
<dbReference type="InterPro" id="IPR005528">
    <property type="entry name" value="ChpA-H"/>
</dbReference>
<dbReference type="RefSeq" id="WP_170177551.1">
    <property type="nucleotide sequence ID" value="NZ_QTTT01000001.1"/>
</dbReference>
<dbReference type="EMBL" id="QTTT01000001">
    <property type="protein sequence ID" value="REE95866.1"/>
    <property type="molecule type" value="Genomic_DNA"/>
</dbReference>
<dbReference type="GO" id="GO:0007155">
    <property type="term" value="P:cell adhesion"/>
    <property type="evidence" value="ECO:0007669"/>
    <property type="project" value="UniProtKB-KW"/>
</dbReference>
<evidence type="ECO:0000256" key="1">
    <source>
        <dbReference type="ARBA" id="ARBA00022512"/>
    </source>
</evidence>
<evidence type="ECO:0000256" key="2">
    <source>
        <dbReference type="ARBA" id="ARBA00022889"/>
    </source>
</evidence>
<name>A0A3D9SIY1_9ACTN</name>
<feature type="domain" description="Chaplin" evidence="5">
    <location>
        <begin position="21"/>
        <end position="58"/>
    </location>
</feature>
<evidence type="ECO:0000313" key="7">
    <source>
        <dbReference type="Proteomes" id="UP000256661"/>
    </source>
</evidence>